<keyword evidence="1" id="KW-0472">Membrane</keyword>
<dbReference type="EMBL" id="CAWUHD010000109">
    <property type="protein sequence ID" value="CAK7232177.1"/>
    <property type="molecule type" value="Genomic_DNA"/>
</dbReference>
<evidence type="ECO:0000313" key="4">
    <source>
        <dbReference type="EMBL" id="CAK7232177.1"/>
    </source>
</evidence>
<keyword evidence="2" id="KW-0732">Signal</keyword>
<dbReference type="InterPro" id="IPR055560">
    <property type="entry name" value="DUF7136"/>
</dbReference>
<feature type="chain" id="PRO_5045588733" description="DUF7136 domain-containing protein" evidence="2">
    <location>
        <begin position="24"/>
        <end position="292"/>
    </location>
</feature>
<proteinExistence type="predicted"/>
<dbReference type="Pfam" id="PF23584">
    <property type="entry name" value="DUF7136"/>
    <property type="match status" value="1"/>
</dbReference>
<feature type="signal peptide" evidence="2">
    <location>
        <begin position="1"/>
        <end position="23"/>
    </location>
</feature>
<protein>
    <recommendedName>
        <fullName evidence="3">DUF7136 domain-containing protein</fullName>
    </recommendedName>
</protein>
<comment type="caution">
    <text evidence="4">The sequence shown here is derived from an EMBL/GenBank/DDBJ whole genome shotgun (WGS) entry which is preliminary data.</text>
</comment>
<feature type="domain" description="DUF7136" evidence="3">
    <location>
        <begin position="37"/>
        <end position="254"/>
    </location>
</feature>
<evidence type="ECO:0000256" key="1">
    <source>
        <dbReference type="SAM" id="Phobius"/>
    </source>
</evidence>
<reference evidence="4 5" key="1">
    <citation type="submission" date="2024-01" db="EMBL/GenBank/DDBJ databases">
        <authorList>
            <person name="Allen C."/>
            <person name="Tagirdzhanova G."/>
        </authorList>
    </citation>
    <scope>NUCLEOTIDE SEQUENCE [LARGE SCALE GENOMIC DNA]</scope>
</reference>
<keyword evidence="1" id="KW-0812">Transmembrane</keyword>
<evidence type="ECO:0000256" key="2">
    <source>
        <dbReference type="SAM" id="SignalP"/>
    </source>
</evidence>
<evidence type="ECO:0000313" key="5">
    <source>
        <dbReference type="Proteomes" id="UP001642482"/>
    </source>
</evidence>
<keyword evidence="5" id="KW-1185">Reference proteome</keyword>
<evidence type="ECO:0000259" key="3">
    <source>
        <dbReference type="Pfam" id="PF23584"/>
    </source>
</evidence>
<sequence length="292" mass="30125">MTLLTRFTSALFVAAAWCSTASAATITEVATATGTPFPGTLFFDVVFPQNRTYAPPNGSLPLVFALGRPDIGAVMQLVVNYSLESISFSSGKTKTLASGPIVNLKTGPVPATTSTGINNFAFLVDYSGKALKEKTGTFQLAISYSYIKEANFYSAGWQIVGAGTTNNIFQQFTIADDGEAAIVPGMQANSSNSTSSTCLTPDKLPIAFAIEVWDYDTRDGVTYARGSFGDTGLSCAVEVDPTTSASISAVLADPSSAANAGPGGPMPYGIIGTATAAVVAFMAGSLFFGGLL</sequence>
<name>A0ABP0CJA3_9PEZI</name>
<organism evidence="4 5">
    <name type="scientific">Sporothrix eucalyptigena</name>
    <dbReference type="NCBI Taxonomy" id="1812306"/>
    <lineage>
        <taxon>Eukaryota</taxon>
        <taxon>Fungi</taxon>
        <taxon>Dikarya</taxon>
        <taxon>Ascomycota</taxon>
        <taxon>Pezizomycotina</taxon>
        <taxon>Sordariomycetes</taxon>
        <taxon>Sordariomycetidae</taxon>
        <taxon>Ophiostomatales</taxon>
        <taxon>Ophiostomataceae</taxon>
        <taxon>Sporothrix</taxon>
    </lineage>
</organism>
<feature type="transmembrane region" description="Helical" evidence="1">
    <location>
        <begin position="268"/>
        <end position="291"/>
    </location>
</feature>
<gene>
    <name evidence="4" type="ORF">SEUCBS140593_008174</name>
</gene>
<dbReference type="Proteomes" id="UP001642482">
    <property type="component" value="Unassembled WGS sequence"/>
</dbReference>
<accession>A0ABP0CJA3</accession>
<keyword evidence="1" id="KW-1133">Transmembrane helix</keyword>